<keyword evidence="2" id="KW-1133">Transmembrane helix</keyword>
<protein>
    <submittedName>
        <fullName evidence="3">Uncharacterized protein</fullName>
    </submittedName>
</protein>
<keyword evidence="4" id="KW-1185">Reference proteome</keyword>
<evidence type="ECO:0000256" key="2">
    <source>
        <dbReference type="SAM" id="Phobius"/>
    </source>
</evidence>
<keyword evidence="2" id="KW-0812">Transmembrane</keyword>
<organism evidence="3 4">
    <name type="scientific">Cellulosimicrobium funkei</name>
    <dbReference type="NCBI Taxonomy" id="264251"/>
    <lineage>
        <taxon>Bacteria</taxon>
        <taxon>Bacillati</taxon>
        <taxon>Actinomycetota</taxon>
        <taxon>Actinomycetes</taxon>
        <taxon>Micrococcales</taxon>
        <taxon>Promicromonosporaceae</taxon>
        <taxon>Cellulosimicrobium</taxon>
    </lineage>
</organism>
<gene>
    <name evidence="3" type="ORF">E1O70_17370</name>
</gene>
<feature type="compositionally biased region" description="Low complexity" evidence="1">
    <location>
        <begin position="1"/>
        <end position="28"/>
    </location>
</feature>
<keyword evidence="2" id="KW-0472">Membrane</keyword>
<evidence type="ECO:0000313" key="4">
    <source>
        <dbReference type="Proteomes" id="UP000298003"/>
    </source>
</evidence>
<accession>A0A4Y8QXX8</accession>
<dbReference type="Proteomes" id="UP000298003">
    <property type="component" value="Unassembled WGS sequence"/>
</dbReference>
<sequence>MTQRSPATAPTTTPATPVRARPARTPLRAPREARRRARQPNLERQSISFTVGLYLFICAALLTAHFTAGGA</sequence>
<dbReference type="GeneID" id="95686256"/>
<name>A0A4Y8QXX8_9MICO</name>
<evidence type="ECO:0000313" key="3">
    <source>
        <dbReference type="EMBL" id="TFF05075.1"/>
    </source>
</evidence>
<proteinExistence type="predicted"/>
<dbReference type="EMBL" id="SOZH01000011">
    <property type="protein sequence ID" value="TFF05075.1"/>
    <property type="molecule type" value="Genomic_DNA"/>
</dbReference>
<reference evidence="3 4" key="1">
    <citation type="submission" date="2019-03" db="EMBL/GenBank/DDBJ databases">
        <title>Cellulosimicrobium funkei JCM14302 Assembly.</title>
        <authorList>
            <person name="Dou T."/>
        </authorList>
    </citation>
    <scope>NUCLEOTIDE SEQUENCE [LARGE SCALE GENOMIC DNA]</scope>
    <source>
        <strain evidence="3 4">JCM 14302</strain>
    </source>
</reference>
<feature type="region of interest" description="Disordered" evidence="1">
    <location>
        <begin position="1"/>
        <end position="42"/>
    </location>
</feature>
<evidence type="ECO:0000256" key="1">
    <source>
        <dbReference type="SAM" id="MobiDB-lite"/>
    </source>
</evidence>
<dbReference type="AlphaFoldDB" id="A0A4Y8QXX8"/>
<dbReference type="RefSeq" id="WP_128957737.1">
    <property type="nucleotide sequence ID" value="NZ_SOZH01000011.1"/>
</dbReference>
<feature type="transmembrane region" description="Helical" evidence="2">
    <location>
        <begin position="46"/>
        <end position="68"/>
    </location>
</feature>
<comment type="caution">
    <text evidence="3">The sequence shown here is derived from an EMBL/GenBank/DDBJ whole genome shotgun (WGS) entry which is preliminary data.</text>
</comment>